<dbReference type="InterPro" id="IPR006094">
    <property type="entry name" value="Oxid_FAD_bind_N"/>
</dbReference>
<dbReference type="SUPFAM" id="SSF56176">
    <property type="entry name" value="FAD-binding/transporter-associated domain-like"/>
    <property type="match status" value="1"/>
</dbReference>
<dbReference type="Gene3D" id="3.30.465.10">
    <property type="match status" value="1"/>
</dbReference>
<dbReference type="PANTHER" id="PTHR42973">
    <property type="entry name" value="BINDING OXIDOREDUCTASE, PUTATIVE (AFU_ORTHOLOGUE AFUA_1G17690)-RELATED"/>
    <property type="match status" value="1"/>
</dbReference>
<keyword evidence="3" id="KW-0285">Flavoprotein</keyword>
<evidence type="ECO:0000256" key="5">
    <source>
        <dbReference type="ARBA" id="ARBA00023002"/>
    </source>
</evidence>
<dbReference type="Pfam" id="PF01565">
    <property type="entry name" value="FAD_binding_4"/>
    <property type="match status" value="1"/>
</dbReference>
<dbReference type="GO" id="GO:0071949">
    <property type="term" value="F:FAD binding"/>
    <property type="evidence" value="ECO:0007669"/>
    <property type="project" value="InterPro"/>
</dbReference>
<dbReference type="Gene3D" id="3.40.462.20">
    <property type="match status" value="1"/>
</dbReference>
<dbReference type="InterPro" id="IPR036318">
    <property type="entry name" value="FAD-bd_PCMH-like_sf"/>
</dbReference>
<dbReference type="EMBL" id="RFFJ01000049">
    <property type="protein sequence ID" value="RMI41128.1"/>
    <property type="molecule type" value="Genomic_DNA"/>
</dbReference>
<comment type="cofactor">
    <cofactor evidence="1">
        <name>FAD</name>
        <dbReference type="ChEBI" id="CHEBI:57692"/>
    </cofactor>
</comment>
<evidence type="ECO:0000256" key="3">
    <source>
        <dbReference type="ARBA" id="ARBA00022630"/>
    </source>
</evidence>
<keyword evidence="5" id="KW-0560">Oxidoreductase</keyword>
<proteinExistence type="inferred from homology"/>
<gene>
    <name evidence="7" type="ORF">EBN88_11565</name>
</gene>
<protein>
    <submittedName>
        <fullName evidence="7">FAD-binding oxidoreductase</fullName>
    </submittedName>
</protein>
<dbReference type="InterPro" id="IPR016166">
    <property type="entry name" value="FAD-bd_PCMH"/>
</dbReference>
<evidence type="ECO:0000256" key="2">
    <source>
        <dbReference type="ARBA" id="ARBA00005466"/>
    </source>
</evidence>
<dbReference type="GO" id="GO:0016491">
    <property type="term" value="F:oxidoreductase activity"/>
    <property type="evidence" value="ECO:0007669"/>
    <property type="project" value="UniProtKB-KW"/>
</dbReference>
<comment type="similarity">
    <text evidence="2">Belongs to the oxygen-dependent FAD-linked oxidoreductase family.</text>
</comment>
<dbReference type="InterPro" id="IPR050416">
    <property type="entry name" value="FAD-linked_Oxidoreductase"/>
</dbReference>
<keyword evidence="8" id="KW-1185">Reference proteome</keyword>
<reference evidence="7 8" key="1">
    <citation type="submission" date="2018-10" db="EMBL/GenBank/DDBJ databases">
        <title>Isolation, diversity and antifungal activity of actinobacteria from wheat.</title>
        <authorList>
            <person name="Han C."/>
        </authorList>
    </citation>
    <scope>NUCLEOTIDE SEQUENCE [LARGE SCALE GENOMIC DNA]</scope>
    <source>
        <strain evidence="7 8">NEAU-YY642</strain>
    </source>
</reference>
<dbReference type="Proteomes" id="UP000278673">
    <property type="component" value="Unassembled WGS sequence"/>
</dbReference>
<accession>A0A3M2M222</accession>
<dbReference type="InterPro" id="IPR006311">
    <property type="entry name" value="TAT_signal"/>
</dbReference>
<evidence type="ECO:0000256" key="4">
    <source>
        <dbReference type="ARBA" id="ARBA00022827"/>
    </source>
</evidence>
<dbReference type="PANTHER" id="PTHR42973:SF39">
    <property type="entry name" value="FAD-BINDING PCMH-TYPE DOMAIN-CONTAINING PROTEIN"/>
    <property type="match status" value="1"/>
</dbReference>
<dbReference type="PROSITE" id="PS51318">
    <property type="entry name" value="TAT"/>
    <property type="match status" value="1"/>
</dbReference>
<name>A0A3M2M222_9ACTN</name>
<evidence type="ECO:0000313" key="7">
    <source>
        <dbReference type="EMBL" id="RMI41128.1"/>
    </source>
</evidence>
<organism evidence="7 8">
    <name type="scientific">Streptomyces triticirhizae</name>
    <dbReference type="NCBI Taxonomy" id="2483353"/>
    <lineage>
        <taxon>Bacteria</taxon>
        <taxon>Bacillati</taxon>
        <taxon>Actinomycetota</taxon>
        <taxon>Actinomycetes</taxon>
        <taxon>Kitasatosporales</taxon>
        <taxon>Streptomycetaceae</taxon>
        <taxon>Streptomyces</taxon>
    </lineage>
</organism>
<dbReference type="Pfam" id="PF08031">
    <property type="entry name" value="BBE"/>
    <property type="match status" value="1"/>
</dbReference>
<evidence type="ECO:0000313" key="8">
    <source>
        <dbReference type="Proteomes" id="UP000278673"/>
    </source>
</evidence>
<dbReference type="PROSITE" id="PS51387">
    <property type="entry name" value="FAD_PCMH"/>
    <property type="match status" value="1"/>
</dbReference>
<dbReference type="AlphaFoldDB" id="A0A3M2M222"/>
<feature type="domain" description="FAD-binding PCMH-type" evidence="6">
    <location>
        <begin position="68"/>
        <end position="248"/>
    </location>
</feature>
<evidence type="ECO:0000256" key="1">
    <source>
        <dbReference type="ARBA" id="ARBA00001974"/>
    </source>
</evidence>
<sequence>MTNGVNRRRLLAGIATASAVFPLSVGARQAAAEESISADQCGAEPDLLSVVPQDSRYAELSRGVNQRWVATPEAVHLVGSARQAQHVVQAAVDAGKRLSVRSGGHCYGDFVCNPEIDVILDVSLMNEVFYDAERRAFCVEAGAQLGQIYEQLYRGWGVTLPGGACLTVGIGGHASGGGFGMLTRKYGLVADQIEAVEMVVVDASGQARTVVASRDPEDPAHDLCWAVSGGGGGSFGVITRFWFRSPQATGTDPSAQLPAPPPEVLIGLAEVPWSALDDAEFGSLMRNFADWHIANGSVDSRFIDLSGYLVLRQGPQGGVSLFTQVDGGNPNADQLLADYTAALIRDTGIPATIPTRRVSWLASTKLVGTSNQAMFYDHSLRSGTKSAFLRRGFTDEQLAVIHRHMVREDYNNPHAAISLNGGGGQHDAVDPAATPYPHRDTAFFALFESFWTAPGEDATHLGWQREVFRDTFADTGGYPVPNDQTDGCYFNDPDTDIMDPAYNASGVPWHALYFKDNYRRLQEVKSRWDPSDVFRHAQSVRPL</sequence>
<comment type="caution">
    <text evidence="7">The sequence shown here is derived from an EMBL/GenBank/DDBJ whole genome shotgun (WGS) entry which is preliminary data.</text>
</comment>
<dbReference type="InterPro" id="IPR016169">
    <property type="entry name" value="FAD-bd_PCMH_sub2"/>
</dbReference>
<dbReference type="InterPro" id="IPR012951">
    <property type="entry name" value="BBE"/>
</dbReference>
<evidence type="ECO:0000259" key="6">
    <source>
        <dbReference type="PROSITE" id="PS51387"/>
    </source>
</evidence>
<keyword evidence="4" id="KW-0274">FAD</keyword>